<evidence type="ECO:0000256" key="1">
    <source>
        <dbReference type="SAM" id="Phobius"/>
    </source>
</evidence>
<evidence type="ECO:0000313" key="2">
    <source>
        <dbReference type="EMBL" id="PWG03404.1"/>
    </source>
</evidence>
<feature type="transmembrane region" description="Helical" evidence="1">
    <location>
        <begin position="258"/>
        <end position="279"/>
    </location>
</feature>
<feature type="transmembrane region" description="Helical" evidence="1">
    <location>
        <begin position="291"/>
        <end position="310"/>
    </location>
</feature>
<keyword evidence="3" id="KW-1185">Reference proteome</keyword>
<feature type="transmembrane region" description="Helical" evidence="1">
    <location>
        <begin position="316"/>
        <end position="334"/>
    </location>
</feature>
<keyword evidence="1" id="KW-0812">Transmembrane</keyword>
<name>A0A2U2J520_9SPHN</name>
<organism evidence="2 3">
    <name type="scientific">Allosphingosinicella humi</name>
    <dbReference type="NCBI Taxonomy" id="2068657"/>
    <lineage>
        <taxon>Bacteria</taxon>
        <taxon>Pseudomonadati</taxon>
        <taxon>Pseudomonadota</taxon>
        <taxon>Alphaproteobacteria</taxon>
        <taxon>Sphingomonadales</taxon>
        <taxon>Sphingomonadaceae</taxon>
        <taxon>Allosphingosinicella</taxon>
    </lineage>
</organism>
<dbReference type="Gene3D" id="3.90.550.10">
    <property type="entry name" value="Spore Coat Polysaccharide Biosynthesis Protein SpsA, Chain A"/>
    <property type="match status" value="1"/>
</dbReference>
<feature type="transmembrane region" description="Helical" evidence="1">
    <location>
        <begin position="355"/>
        <end position="380"/>
    </location>
</feature>
<feature type="transmembrane region" description="Helical" evidence="1">
    <location>
        <begin position="228"/>
        <end position="252"/>
    </location>
</feature>
<dbReference type="InterPro" id="IPR029044">
    <property type="entry name" value="Nucleotide-diphossugar_trans"/>
</dbReference>
<dbReference type="EMBL" id="QFFF01000001">
    <property type="protein sequence ID" value="PWG03404.1"/>
    <property type="molecule type" value="Genomic_DNA"/>
</dbReference>
<reference evidence="2 3" key="1">
    <citation type="submission" date="2018-05" db="EMBL/GenBank/DDBJ databases">
        <title>Genome of Sphingosinicella humi QZX222.</title>
        <authorList>
            <person name="Qiao Z."/>
            <person name="Wang G."/>
        </authorList>
    </citation>
    <scope>NUCLEOTIDE SEQUENCE [LARGE SCALE GENOMIC DNA]</scope>
    <source>
        <strain evidence="2 3">QZX222</strain>
    </source>
</reference>
<proteinExistence type="predicted"/>
<keyword evidence="1" id="KW-1133">Transmembrane helix</keyword>
<protein>
    <submittedName>
        <fullName evidence="2">Uncharacterized protein</fullName>
    </submittedName>
</protein>
<dbReference type="AlphaFoldDB" id="A0A2U2J520"/>
<dbReference type="Proteomes" id="UP000245916">
    <property type="component" value="Unassembled WGS sequence"/>
</dbReference>
<dbReference type="OrthoDB" id="8477220at2"/>
<dbReference type="SUPFAM" id="SSF53448">
    <property type="entry name" value="Nucleotide-diphospho-sugar transferases"/>
    <property type="match status" value="1"/>
</dbReference>
<gene>
    <name evidence="2" type="ORF">DF286_11390</name>
</gene>
<comment type="caution">
    <text evidence="2">The sequence shown here is derived from an EMBL/GenBank/DDBJ whole genome shotgun (WGS) entry which is preliminary data.</text>
</comment>
<dbReference type="RefSeq" id="WP_109271542.1">
    <property type="nucleotide sequence ID" value="NZ_QFFF01000001.1"/>
</dbReference>
<evidence type="ECO:0000313" key="3">
    <source>
        <dbReference type="Proteomes" id="UP000245916"/>
    </source>
</evidence>
<keyword evidence="1" id="KW-0472">Membrane</keyword>
<sequence>MTLAALICAYHESSEPGDGLRATLKLAGRTVVERQARLAALAGAKPVVLVVERLPPELTAAIDRMRVEGIGVVVGRSASEAAEAIPADARLLLMSDGLVVDESHIDRLLKAEAPALLTMADHLGDDRFERIDADSRWAGLALLDGTIFRQTAAMLQDWDLQSTLLRRAVQAHARQIAVKETGEEHLLVAERNADLEEAEARIIESVGAARGSWASRLLAPIERAATGLLMSATITPGAIYFLGAAMTGLGAYLFARDWIWAGALLLLLATPLDGIADRLAALRLLPRPGRVWWRFLLPVLSGVALGTLSLSLSETRGWGCLALAATALAFLVALDREARGRELPGQSALAERKGMTWLMLPFGLAGYWAIGLAALAAYAAGSFFWAQRHVHEADRQD</sequence>
<accession>A0A2U2J520</accession>